<evidence type="ECO:0000256" key="5">
    <source>
        <dbReference type="ARBA" id="ARBA00023136"/>
    </source>
</evidence>
<feature type="transmembrane region" description="Helical" evidence="6">
    <location>
        <begin position="257"/>
        <end position="274"/>
    </location>
</feature>
<feature type="transmembrane region" description="Helical" evidence="6">
    <location>
        <begin position="74"/>
        <end position="95"/>
    </location>
</feature>
<dbReference type="Pfam" id="PF00892">
    <property type="entry name" value="EamA"/>
    <property type="match status" value="2"/>
</dbReference>
<keyword evidence="9" id="KW-1185">Reference proteome</keyword>
<evidence type="ECO:0000256" key="1">
    <source>
        <dbReference type="ARBA" id="ARBA00004141"/>
    </source>
</evidence>
<dbReference type="PANTHER" id="PTHR32322:SF2">
    <property type="entry name" value="EAMA DOMAIN-CONTAINING PROTEIN"/>
    <property type="match status" value="1"/>
</dbReference>
<feature type="transmembrane region" description="Helical" evidence="6">
    <location>
        <begin position="129"/>
        <end position="150"/>
    </location>
</feature>
<evidence type="ECO:0000256" key="2">
    <source>
        <dbReference type="ARBA" id="ARBA00007362"/>
    </source>
</evidence>
<evidence type="ECO:0000256" key="6">
    <source>
        <dbReference type="SAM" id="Phobius"/>
    </source>
</evidence>
<keyword evidence="4 6" id="KW-1133">Transmembrane helix</keyword>
<keyword evidence="5 6" id="KW-0472">Membrane</keyword>
<accession>A0A1I0EQY7</accession>
<proteinExistence type="inferred from homology"/>
<comment type="subcellular location">
    <subcellularLocation>
        <location evidence="1">Membrane</location>
        <topology evidence="1">Multi-pass membrane protein</topology>
    </subcellularLocation>
</comment>
<evidence type="ECO:0000256" key="3">
    <source>
        <dbReference type="ARBA" id="ARBA00022692"/>
    </source>
</evidence>
<dbReference type="InterPro" id="IPR000620">
    <property type="entry name" value="EamA_dom"/>
</dbReference>
<comment type="similarity">
    <text evidence="2">Belongs to the EamA transporter family.</text>
</comment>
<dbReference type="GO" id="GO:0016020">
    <property type="term" value="C:membrane"/>
    <property type="evidence" value="ECO:0007669"/>
    <property type="project" value="UniProtKB-SubCell"/>
</dbReference>
<dbReference type="Proteomes" id="UP000198762">
    <property type="component" value="Unassembled WGS sequence"/>
</dbReference>
<feature type="domain" description="EamA" evidence="7">
    <location>
        <begin position="161"/>
        <end position="297"/>
    </location>
</feature>
<dbReference type="SUPFAM" id="SSF103481">
    <property type="entry name" value="Multidrug resistance efflux transporter EmrE"/>
    <property type="match status" value="2"/>
</dbReference>
<feature type="transmembrane region" description="Helical" evidence="6">
    <location>
        <begin position="191"/>
        <end position="208"/>
    </location>
</feature>
<dbReference type="RefSeq" id="WP_091852134.1">
    <property type="nucleotide sequence ID" value="NZ_FOHZ01000010.1"/>
</dbReference>
<evidence type="ECO:0000256" key="4">
    <source>
        <dbReference type="ARBA" id="ARBA00022989"/>
    </source>
</evidence>
<dbReference type="InterPro" id="IPR050638">
    <property type="entry name" value="AA-Vitamin_Transporters"/>
</dbReference>
<sequence length="310" mass="33663">MARYAKHPLALAYIGLVLTPLFWAGNAVVARGVVDDIPPTSLAFWRWVLALLIILPFGLRGVRREWAVIRDHWHRILILALFSVTAFNTLLYLAATTTTAINIALINSTIPIMVALLAFLLLGERTRAIQGLGIAVALAGMLLVIGQGTLGRLVGLSFSVGDLIMVTAVASWGVFSVLLRRLSVPVKSLTFLTMQIALGTAVLAPIYLVDLMFFSGGFELSRTTLPPLVYVAIFPGILAYAFWNYGVLNVGPAKSAMFMYLTPVFAAVLAWVFLGERLGWYHLAGGGLILVGLWFTTRNPPIAPARKTAE</sequence>
<organism evidence="8 9">
    <name type="scientific">Marinobacter segnicrescens</name>
    <dbReference type="NCBI Taxonomy" id="430453"/>
    <lineage>
        <taxon>Bacteria</taxon>
        <taxon>Pseudomonadati</taxon>
        <taxon>Pseudomonadota</taxon>
        <taxon>Gammaproteobacteria</taxon>
        <taxon>Pseudomonadales</taxon>
        <taxon>Marinobacteraceae</taxon>
        <taxon>Marinobacter</taxon>
    </lineage>
</organism>
<gene>
    <name evidence="8" type="ORF">SAMN04487962_110101</name>
</gene>
<dbReference type="EMBL" id="FOHZ01000010">
    <property type="protein sequence ID" value="SET47723.1"/>
    <property type="molecule type" value="Genomic_DNA"/>
</dbReference>
<feature type="transmembrane region" description="Helical" evidence="6">
    <location>
        <begin position="228"/>
        <end position="245"/>
    </location>
</feature>
<feature type="transmembrane region" description="Helical" evidence="6">
    <location>
        <begin position="43"/>
        <end position="62"/>
    </location>
</feature>
<feature type="domain" description="EamA" evidence="7">
    <location>
        <begin position="12"/>
        <end position="145"/>
    </location>
</feature>
<feature type="transmembrane region" description="Helical" evidence="6">
    <location>
        <begin position="280"/>
        <end position="297"/>
    </location>
</feature>
<feature type="transmembrane region" description="Helical" evidence="6">
    <location>
        <begin position="156"/>
        <end position="179"/>
    </location>
</feature>
<dbReference type="AlphaFoldDB" id="A0A1I0EQY7"/>
<keyword evidence="3 6" id="KW-0812">Transmembrane</keyword>
<dbReference type="InterPro" id="IPR037185">
    <property type="entry name" value="EmrE-like"/>
</dbReference>
<evidence type="ECO:0000313" key="8">
    <source>
        <dbReference type="EMBL" id="SET47723.1"/>
    </source>
</evidence>
<dbReference type="OrthoDB" id="4167046at2"/>
<evidence type="ECO:0000313" key="9">
    <source>
        <dbReference type="Proteomes" id="UP000198762"/>
    </source>
</evidence>
<protein>
    <submittedName>
        <fullName evidence="8">Threonine/homoserine efflux transporter RhtA</fullName>
    </submittedName>
</protein>
<dbReference type="PANTHER" id="PTHR32322">
    <property type="entry name" value="INNER MEMBRANE TRANSPORTER"/>
    <property type="match status" value="1"/>
</dbReference>
<evidence type="ECO:0000259" key="7">
    <source>
        <dbReference type="Pfam" id="PF00892"/>
    </source>
</evidence>
<reference evidence="9" key="1">
    <citation type="submission" date="2016-10" db="EMBL/GenBank/DDBJ databases">
        <authorList>
            <person name="Varghese N."/>
            <person name="Submissions S."/>
        </authorList>
    </citation>
    <scope>NUCLEOTIDE SEQUENCE [LARGE SCALE GENOMIC DNA]</scope>
    <source>
        <strain evidence="9">CGMCC 1.6489</strain>
    </source>
</reference>
<name>A0A1I0EQY7_9GAMM</name>
<feature type="transmembrane region" description="Helical" evidence="6">
    <location>
        <begin position="101"/>
        <end position="122"/>
    </location>
</feature>